<feature type="region of interest" description="Disordered" evidence="1">
    <location>
        <begin position="122"/>
        <end position="155"/>
    </location>
</feature>
<sequence>MDDREEWTDDDRRPGRADGLMKLPQDATRSEWEDESEWLQSRMHRANPTPRPAPPQAPAGPKASAPVQGGLPPPLEASPAAGIDDAAIGQRGTAGAGFGAPCNAHAPCSSALGLACVVRRSSVEGGWPSRSSVSGPRSTRRSSDSTRRVSSAIRLGRKAEASRRLRLSLDEHGAALRDNRVPRHPPRYIKTKPREQSPQADGRVLKVGWKIKKKDATAKVPRGKQAQKEAGGHQTSPVRQLESKGDLLLKMLNEAEVKVSVERHGSSAFTESKSRSAGRHPRLSSFSISWVPFPASTHRPSYWENKAESTGTEDSFMKEVRFRMRATNKQGLAQKGPVSTDVIPSNAGAGGHEDKTTRNVIDRSQQVSDELGGGTKRDYWSWANNFP</sequence>
<dbReference type="Proteomes" id="UP000821853">
    <property type="component" value="Chromosome 4"/>
</dbReference>
<feature type="region of interest" description="Disordered" evidence="1">
    <location>
        <begin position="1"/>
        <end position="104"/>
    </location>
</feature>
<reference evidence="2 3" key="1">
    <citation type="journal article" date="2020" name="Cell">
        <title>Large-Scale Comparative Analyses of Tick Genomes Elucidate Their Genetic Diversity and Vector Capacities.</title>
        <authorList>
            <consortium name="Tick Genome and Microbiome Consortium (TIGMIC)"/>
            <person name="Jia N."/>
            <person name="Wang J."/>
            <person name="Shi W."/>
            <person name="Du L."/>
            <person name="Sun Y."/>
            <person name="Zhan W."/>
            <person name="Jiang J.F."/>
            <person name="Wang Q."/>
            <person name="Zhang B."/>
            <person name="Ji P."/>
            <person name="Bell-Sakyi L."/>
            <person name="Cui X.M."/>
            <person name="Yuan T.T."/>
            <person name="Jiang B.G."/>
            <person name="Yang W.F."/>
            <person name="Lam T.T."/>
            <person name="Chang Q.C."/>
            <person name="Ding S.J."/>
            <person name="Wang X.J."/>
            <person name="Zhu J.G."/>
            <person name="Ruan X.D."/>
            <person name="Zhao L."/>
            <person name="Wei J.T."/>
            <person name="Ye R.Z."/>
            <person name="Que T.C."/>
            <person name="Du C.H."/>
            <person name="Zhou Y.H."/>
            <person name="Cheng J.X."/>
            <person name="Dai P.F."/>
            <person name="Guo W.B."/>
            <person name="Han X.H."/>
            <person name="Huang E.J."/>
            <person name="Li L.F."/>
            <person name="Wei W."/>
            <person name="Gao Y.C."/>
            <person name="Liu J.Z."/>
            <person name="Shao H.Z."/>
            <person name="Wang X."/>
            <person name="Wang C.C."/>
            <person name="Yang T.C."/>
            <person name="Huo Q.B."/>
            <person name="Li W."/>
            <person name="Chen H.Y."/>
            <person name="Chen S.E."/>
            <person name="Zhou L.G."/>
            <person name="Ni X.B."/>
            <person name="Tian J.H."/>
            <person name="Sheng Y."/>
            <person name="Liu T."/>
            <person name="Pan Y.S."/>
            <person name="Xia L.Y."/>
            <person name="Li J."/>
            <person name="Zhao F."/>
            <person name="Cao W.C."/>
        </authorList>
    </citation>
    <scope>NUCLEOTIDE SEQUENCE [LARGE SCALE GENOMIC DNA]</scope>
    <source>
        <strain evidence="2">HaeL-2018</strain>
    </source>
</reference>
<keyword evidence="3" id="KW-1185">Reference proteome</keyword>
<proteinExistence type="predicted"/>
<dbReference type="AlphaFoldDB" id="A0A9J6GDN1"/>
<feature type="region of interest" description="Disordered" evidence="1">
    <location>
        <begin position="215"/>
        <end position="241"/>
    </location>
</feature>
<feature type="region of interest" description="Disordered" evidence="1">
    <location>
        <begin position="332"/>
        <end position="387"/>
    </location>
</feature>
<feature type="region of interest" description="Disordered" evidence="1">
    <location>
        <begin position="262"/>
        <end position="281"/>
    </location>
</feature>
<feature type="compositionally biased region" description="Basic and acidic residues" evidence="1">
    <location>
        <begin position="351"/>
        <end position="361"/>
    </location>
</feature>
<protein>
    <submittedName>
        <fullName evidence="2">Uncharacterized protein</fullName>
    </submittedName>
</protein>
<name>A0A9J6GDN1_HAELO</name>
<organism evidence="2 3">
    <name type="scientific">Haemaphysalis longicornis</name>
    <name type="common">Bush tick</name>
    <dbReference type="NCBI Taxonomy" id="44386"/>
    <lineage>
        <taxon>Eukaryota</taxon>
        <taxon>Metazoa</taxon>
        <taxon>Ecdysozoa</taxon>
        <taxon>Arthropoda</taxon>
        <taxon>Chelicerata</taxon>
        <taxon>Arachnida</taxon>
        <taxon>Acari</taxon>
        <taxon>Parasitiformes</taxon>
        <taxon>Ixodida</taxon>
        <taxon>Ixodoidea</taxon>
        <taxon>Ixodidae</taxon>
        <taxon>Haemaphysalinae</taxon>
        <taxon>Haemaphysalis</taxon>
    </lineage>
</organism>
<feature type="region of interest" description="Disordered" evidence="1">
    <location>
        <begin position="176"/>
        <end position="202"/>
    </location>
</feature>
<evidence type="ECO:0000256" key="1">
    <source>
        <dbReference type="SAM" id="MobiDB-lite"/>
    </source>
</evidence>
<evidence type="ECO:0000313" key="3">
    <source>
        <dbReference type="Proteomes" id="UP000821853"/>
    </source>
</evidence>
<dbReference type="EMBL" id="JABSTR010000006">
    <property type="protein sequence ID" value="KAH9373621.1"/>
    <property type="molecule type" value="Genomic_DNA"/>
</dbReference>
<dbReference type="VEuPathDB" id="VectorBase:HLOH_055080"/>
<evidence type="ECO:0000313" key="2">
    <source>
        <dbReference type="EMBL" id="KAH9373621.1"/>
    </source>
</evidence>
<feature type="compositionally biased region" description="Basic residues" evidence="1">
    <location>
        <begin position="182"/>
        <end position="191"/>
    </location>
</feature>
<accession>A0A9J6GDN1</accession>
<gene>
    <name evidence="2" type="ORF">HPB48_014782</name>
</gene>
<comment type="caution">
    <text evidence="2">The sequence shown here is derived from an EMBL/GenBank/DDBJ whole genome shotgun (WGS) entry which is preliminary data.</text>
</comment>
<feature type="compositionally biased region" description="Pro residues" evidence="1">
    <location>
        <begin position="49"/>
        <end position="58"/>
    </location>
</feature>